<dbReference type="Pfam" id="PF04669">
    <property type="entry name" value="PBDC1"/>
    <property type="match status" value="1"/>
</dbReference>
<dbReference type="InterPro" id="IPR021148">
    <property type="entry name" value="Polysacc_synth_dom"/>
</dbReference>
<gene>
    <name evidence="2" type="primary">RvY_04834-1</name>
    <name evidence="2" type="synonym">RvY_04834.1</name>
    <name evidence="2" type="ORF">RvY_04834</name>
</gene>
<dbReference type="PANTHER" id="PTHR13410">
    <property type="entry name" value="PROTEIN PBDC1"/>
    <property type="match status" value="1"/>
</dbReference>
<dbReference type="STRING" id="947166.A0A1D1UZK0"/>
<sequence length="167" mass="19308">MMEFKDLGADVAQSVAFALSEPAENYVNDAEVEFLWAMKAIEHAEVHFNLVSTVDPRSLRLTDHDDRMYASFKDAFRDFSLTPIVIEQLKSDEAKAKWREYMKEFENDVADFNFATLLRLDAEGDYSEANTIVVPRLEFMAVEIARNREGCNDRLRQKFPPKMNEQA</sequence>
<dbReference type="InterPro" id="IPR023139">
    <property type="entry name" value="PBDC1-like_dom_sf"/>
</dbReference>
<evidence type="ECO:0000313" key="3">
    <source>
        <dbReference type="Proteomes" id="UP000186922"/>
    </source>
</evidence>
<proteinExistence type="predicted"/>
<dbReference type="EMBL" id="BDGG01000002">
    <property type="protein sequence ID" value="GAU92797.1"/>
    <property type="molecule type" value="Genomic_DNA"/>
</dbReference>
<dbReference type="PANTHER" id="PTHR13410:SF9">
    <property type="entry name" value="PROTEIN PBDC1"/>
    <property type="match status" value="1"/>
</dbReference>
<comment type="caution">
    <text evidence="2">The sequence shown here is derived from an EMBL/GenBank/DDBJ whole genome shotgun (WGS) entry which is preliminary data.</text>
</comment>
<dbReference type="Gene3D" id="1.10.3560.10">
    <property type="entry name" value="yst0336 like domain"/>
    <property type="match status" value="1"/>
</dbReference>
<protein>
    <recommendedName>
        <fullName evidence="1">Polysaccharide biosynthesis domain-containing protein</fullName>
    </recommendedName>
</protein>
<keyword evidence="3" id="KW-1185">Reference proteome</keyword>
<dbReference type="OrthoDB" id="10248897at2759"/>
<dbReference type="InterPro" id="IPR008476">
    <property type="entry name" value="PBDC1_metazoa/fungi"/>
</dbReference>
<dbReference type="GO" id="GO:0005737">
    <property type="term" value="C:cytoplasm"/>
    <property type="evidence" value="ECO:0007669"/>
    <property type="project" value="TreeGrafter"/>
</dbReference>
<reference evidence="2 3" key="1">
    <citation type="journal article" date="2016" name="Nat. Commun.">
        <title>Extremotolerant tardigrade genome and improved radiotolerance of human cultured cells by tardigrade-unique protein.</title>
        <authorList>
            <person name="Hashimoto T."/>
            <person name="Horikawa D.D."/>
            <person name="Saito Y."/>
            <person name="Kuwahara H."/>
            <person name="Kozuka-Hata H."/>
            <person name="Shin-I T."/>
            <person name="Minakuchi Y."/>
            <person name="Ohishi K."/>
            <person name="Motoyama A."/>
            <person name="Aizu T."/>
            <person name="Enomoto A."/>
            <person name="Kondo K."/>
            <person name="Tanaka S."/>
            <person name="Hara Y."/>
            <person name="Koshikawa S."/>
            <person name="Sagara H."/>
            <person name="Miura T."/>
            <person name="Yokobori S."/>
            <person name="Miyagawa K."/>
            <person name="Suzuki Y."/>
            <person name="Kubo T."/>
            <person name="Oyama M."/>
            <person name="Kohara Y."/>
            <person name="Fujiyama A."/>
            <person name="Arakawa K."/>
            <person name="Katayama T."/>
            <person name="Toyoda A."/>
            <person name="Kunieda T."/>
        </authorList>
    </citation>
    <scope>NUCLEOTIDE SEQUENCE [LARGE SCALE GENOMIC DNA]</scope>
    <source>
        <strain evidence="2 3">YOKOZUNA-1</strain>
    </source>
</reference>
<accession>A0A1D1UZK0</accession>
<evidence type="ECO:0000313" key="2">
    <source>
        <dbReference type="EMBL" id="GAU92797.1"/>
    </source>
</evidence>
<feature type="domain" description="Polysaccharide biosynthesis" evidence="1">
    <location>
        <begin position="32"/>
        <end position="155"/>
    </location>
</feature>
<evidence type="ECO:0000259" key="1">
    <source>
        <dbReference type="Pfam" id="PF04669"/>
    </source>
</evidence>
<organism evidence="2 3">
    <name type="scientific">Ramazzottius varieornatus</name>
    <name type="common">Water bear</name>
    <name type="synonym">Tardigrade</name>
    <dbReference type="NCBI Taxonomy" id="947166"/>
    <lineage>
        <taxon>Eukaryota</taxon>
        <taxon>Metazoa</taxon>
        <taxon>Ecdysozoa</taxon>
        <taxon>Tardigrada</taxon>
        <taxon>Eutardigrada</taxon>
        <taxon>Parachela</taxon>
        <taxon>Hypsibioidea</taxon>
        <taxon>Ramazzottiidae</taxon>
        <taxon>Ramazzottius</taxon>
    </lineage>
</organism>
<dbReference type="AlphaFoldDB" id="A0A1D1UZK0"/>
<dbReference type="Proteomes" id="UP000186922">
    <property type="component" value="Unassembled WGS sequence"/>
</dbReference>
<name>A0A1D1UZK0_RAMVA</name>